<feature type="compositionally biased region" description="Basic and acidic residues" evidence="1">
    <location>
        <begin position="88"/>
        <end position="106"/>
    </location>
</feature>
<feature type="compositionally biased region" description="Gly residues" evidence="1">
    <location>
        <begin position="73"/>
        <end position="82"/>
    </location>
</feature>
<dbReference type="RefSeq" id="WP_101898893.1">
    <property type="nucleotide sequence ID" value="NZ_CP025491.2"/>
</dbReference>
<sequence length="308" mass="34374">MKKDKEKEKHQPVSEPTKAGKPTTSSASITLQLLNKEKEKIKEAEKKEAAAEAAKVRCKTCFKEVAPKRLCSGHGGGGGGGDSASSDKTSEDKASQIEDKSLTKPNKVVETDELIGEFASMGDNEELDLESSFDPEIIEELIAKEILLVENDRESMTLTIQFKPELLTKEQLAKVQPEVNKYMNAVAKEFNDFKKEHNLSDECINLTKDDKGNILSLSIKMPTLALYDAFIQRLANNLVPIPGPKAQEKDEVTKEQSFAPNPLSMEPKPSTSKQEEIEHNKDIEPKKTENEEEEQVIFNPSPFNMKPW</sequence>
<protein>
    <submittedName>
        <fullName evidence="2">Uncharacterized protein</fullName>
    </submittedName>
</protein>
<feature type="region of interest" description="Disordered" evidence="1">
    <location>
        <begin position="68"/>
        <end position="106"/>
    </location>
</feature>
<evidence type="ECO:0000313" key="2">
    <source>
        <dbReference type="EMBL" id="AUH71130.1"/>
    </source>
</evidence>
<organism evidence="2 3">
    <name type="scientific">Legionella sainthelensi</name>
    <dbReference type="NCBI Taxonomy" id="28087"/>
    <lineage>
        <taxon>Bacteria</taxon>
        <taxon>Pseudomonadati</taxon>
        <taxon>Pseudomonadota</taxon>
        <taxon>Gammaproteobacteria</taxon>
        <taxon>Legionellales</taxon>
        <taxon>Legionellaceae</taxon>
        <taxon>Legionella</taxon>
    </lineage>
</organism>
<feature type="compositionally biased region" description="Basic and acidic residues" evidence="1">
    <location>
        <begin position="1"/>
        <end position="12"/>
    </location>
</feature>
<gene>
    <name evidence="2" type="ORF">CAB17_02940</name>
</gene>
<evidence type="ECO:0000313" key="3">
    <source>
        <dbReference type="Proteomes" id="UP000234343"/>
    </source>
</evidence>
<feature type="region of interest" description="Disordered" evidence="1">
    <location>
        <begin position="1"/>
        <end position="31"/>
    </location>
</feature>
<dbReference type="KEGG" id="lsh:CAB17_02940"/>
<dbReference type="EMBL" id="CP025491">
    <property type="protein sequence ID" value="AUH71130.1"/>
    <property type="molecule type" value="Genomic_DNA"/>
</dbReference>
<feature type="compositionally biased region" description="Basic and acidic residues" evidence="1">
    <location>
        <begin position="273"/>
        <end position="289"/>
    </location>
</feature>
<feature type="compositionally biased region" description="Polar residues" evidence="1">
    <location>
        <begin position="22"/>
        <end position="31"/>
    </location>
</feature>
<dbReference type="AlphaFoldDB" id="A0A2H5FHU7"/>
<name>A0A2H5FHU7_9GAMM</name>
<evidence type="ECO:0000256" key="1">
    <source>
        <dbReference type="SAM" id="MobiDB-lite"/>
    </source>
</evidence>
<feature type="region of interest" description="Disordered" evidence="1">
    <location>
        <begin position="242"/>
        <end position="308"/>
    </location>
</feature>
<reference evidence="2 3" key="1">
    <citation type="submission" date="2017-12" db="EMBL/GenBank/DDBJ databases">
        <title>Legionella sainthelensi LA01-117, whole genome sequence of a clinical isolate from New Zealand.</title>
        <authorList>
            <person name="Cree S.L."/>
            <person name="Slow S."/>
            <person name="Kennedy M.A."/>
            <person name="Murdoch D.R."/>
            <person name="Biggs P.J."/>
            <person name="Anderson T."/>
        </authorList>
    </citation>
    <scope>NUCLEOTIDE SEQUENCE [LARGE SCALE GENOMIC DNA]</scope>
    <source>
        <strain evidence="2 3">LA01-117</strain>
    </source>
</reference>
<dbReference type="Proteomes" id="UP000234343">
    <property type="component" value="Chromosome"/>
</dbReference>
<accession>A0A2H5FHU7</accession>
<keyword evidence="3" id="KW-1185">Reference proteome</keyword>
<proteinExistence type="predicted"/>